<dbReference type="InParanoid" id="G2Y001"/>
<gene>
    <name evidence="1" type="ORF">BofuT4_uP119710.1</name>
</gene>
<dbReference type="HOGENOM" id="CLU_3319948_0_0_1"/>
<evidence type="ECO:0000313" key="2">
    <source>
        <dbReference type="Proteomes" id="UP000008177"/>
    </source>
</evidence>
<dbReference type="Proteomes" id="UP000008177">
    <property type="component" value="Unplaced contigs"/>
</dbReference>
<reference evidence="2" key="1">
    <citation type="journal article" date="2011" name="PLoS Genet.">
        <title>Genomic analysis of the necrotrophic fungal pathogens Sclerotinia sclerotiorum and Botrytis cinerea.</title>
        <authorList>
            <person name="Amselem J."/>
            <person name="Cuomo C.A."/>
            <person name="van Kan J.A."/>
            <person name="Viaud M."/>
            <person name="Benito E.P."/>
            <person name="Couloux A."/>
            <person name="Coutinho P.M."/>
            <person name="de Vries R.P."/>
            <person name="Dyer P.S."/>
            <person name="Fillinger S."/>
            <person name="Fournier E."/>
            <person name="Gout L."/>
            <person name="Hahn M."/>
            <person name="Kohn L."/>
            <person name="Lapalu N."/>
            <person name="Plummer K.M."/>
            <person name="Pradier J.M."/>
            <person name="Quevillon E."/>
            <person name="Sharon A."/>
            <person name="Simon A."/>
            <person name="ten Have A."/>
            <person name="Tudzynski B."/>
            <person name="Tudzynski P."/>
            <person name="Wincker P."/>
            <person name="Andrew M."/>
            <person name="Anthouard V."/>
            <person name="Beever R.E."/>
            <person name="Beffa R."/>
            <person name="Benoit I."/>
            <person name="Bouzid O."/>
            <person name="Brault B."/>
            <person name="Chen Z."/>
            <person name="Choquer M."/>
            <person name="Collemare J."/>
            <person name="Cotton P."/>
            <person name="Danchin E.G."/>
            <person name="Da Silva C."/>
            <person name="Gautier A."/>
            <person name="Giraud C."/>
            <person name="Giraud T."/>
            <person name="Gonzalez C."/>
            <person name="Grossetete S."/>
            <person name="Guldener U."/>
            <person name="Henrissat B."/>
            <person name="Howlett B.J."/>
            <person name="Kodira C."/>
            <person name="Kretschmer M."/>
            <person name="Lappartient A."/>
            <person name="Leroch M."/>
            <person name="Levis C."/>
            <person name="Mauceli E."/>
            <person name="Neuveglise C."/>
            <person name="Oeser B."/>
            <person name="Pearson M."/>
            <person name="Poulain J."/>
            <person name="Poussereau N."/>
            <person name="Quesneville H."/>
            <person name="Rascle C."/>
            <person name="Schumacher J."/>
            <person name="Segurens B."/>
            <person name="Sexton A."/>
            <person name="Silva E."/>
            <person name="Sirven C."/>
            <person name="Soanes D.M."/>
            <person name="Talbot N.J."/>
            <person name="Templeton M."/>
            <person name="Yandava C."/>
            <person name="Yarden O."/>
            <person name="Zeng Q."/>
            <person name="Rollins J.A."/>
            <person name="Lebrun M.H."/>
            <person name="Dickman M."/>
        </authorList>
    </citation>
    <scope>NUCLEOTIDE SEQUENCE [LARGE SCALE GENOMIC DNA]</scope>
    <source>
        <strain evidence="2">T4</strain>
    </source>
</reference>
<dbReference type="EMBL" id="FQ790279">
    <property type="protein sequence ID" value="CCD46038.1"/>
    <property type="molecule type" value="Genomic_DNA"/>
</dbReference>
<sequence>MSHEGLIENVYSVLLNATSHRDEVTLSAAMAEEINDHNI</sequence>
<accession>G2Y001</accession>
<proteinExistence type="predicted"/>
<organism evidence="1 2">
    <name type="scientific">Botryotinia fuckeliana (strain T4)</name>
    <name type="common">Noble rot fungus</name>
    <name type="synonym">Botrytis cinerea</name>
    <dbReference type="NCBI Taxonomy" id="999810"/>
    <lineage>
        <taxon>Eukaryota</taxon>
        <taxon>Fungi</taxon>
        <taxon>Dikarya</taxon>
        <taxon>Ascomycota</taxon>
        <taxon>Pezizomycotina</taxon>
        <taxon>Leotiomycetes</taxon>
        <taxon>Helotiales</taxon>
        <taxon>Sclerotiniaceae</taxon>
        <taxon>Botrytis</taxon>
    </lineage>
</organism>
<name>G2Y001_BOTF4</name>
<dbReference type="AlphaFoldDB" id="G2Y001"/>
<evidence type="ECO:0000313" key="1">
    <source>
        <dbReference type="EMBL" id="CCD46038.1"/>
    </source>
</evidence>
<protein>
    <submittedName>
        <fullName evidence="1">Uncharacterized protein</fullName>
    </submittedName>
</protein>